<dbReference type="Gene3D" id="3.40.630.10">
    <property type="entry name" value="Zn peptidases"/>
    <property type="match status" value="1"/>
</dbReference>
<dbReference type="AlphaFoldDB" id="A0A9X1NUP6"/>
<name>A0A9X1NUP6_9HYPH</name>
<comment type="caution">
    <text evidence="1">The sequence shown here is derived from an EMBL/GenBank/DDBJ whole genome shotgun (WGS) entry which is preliminary data.</text>
</comment>
<accession>A0A9X1NUP6</accession>
<sequence length="156" mass="16867">MFAGTPLPARCEATDGNNENTEIKKQMRVIAGGTALAYNVAVNVKPARNVVPLLNGPGLVEEAFAARTILPEEPFSTAREPITGREDLTRVLKHAPRVFVFLGNGNSALFHNSRYDFDDSGLIHGVDFHAAIAHRKLPISEPSVGASRRAEDPHTS</sequence>
<proteinExistence type="predicted"/>
<dbReference type="Proteomes" id="UP001139089">
    <property type="component" value="Unassembled WGS sequence"/>
</dbReference>
<evidence type="ECO:0008006" key="3">
    <source>
        <dbReference type="Google" id="ProtNLM"/>
    </source>
</evidence>
<keyword evidence="2" id="KW-1185">Reference proteome</keyword>
<evidence type="ECO:0000313" key="1">
    <source>
        <dbReference type="EMBL" id="MCD7109656.1"/>
    </source>
</evidence>
<evidence type="ECO:0000313" key="2">
    <source>
        <dbReference type="Proteomes" id="UP001139089"/>
    </source>
</evidence>
<dbReference type="Gene3D" id="3.30.70.360">
    <property type="match status" value="1"/>
</dbReference>
<dbReference type="EMBL" id="JAJOZR010000006">
    <property type="protein sequence ID" value="MCD7109656.1"/>
    <property type="molecule type" value="Genomic_DNA"/>
</dbReference>
<dbReference type="RefSeq" id="WP_231814444.1">
    <property type="nucleotide sequence ID" value="NZ_JAJOZR010000006.1"/>
</dbReference>
<dbReference type="SUPFAM" id="SSF53187">
    <property type="entry name" value="Zn-dependent exopeptidases"/>
    <property type="match status" value="1"/>
</dbReference>
<reference evidence="1" key="1">
    <citation type="submission" date="2021-12" db="EMBL/GenBank/DDBJ databases">
        <authorList>
            <person name="Li Y."/>
        </authorList>
    </citation>
    <scope>NUCLEOTIDE SEQUENCE</scope>
    <source>
        <strain evidence="1">DKSPLA3</strain>
    </source>
</reference>
<protein>
    <recommendedName>
        <fullName evidence="3">Amidohydrolase</fullName>
    </recommendedName>
</protein>
<gene>
    <name evidence="1" type="ORF">LRX75_11430</name>
</gene>
<organism evidence="1 2">
    <name type="scientific">Rhizobium quercicola</name>
    <dbReference type="NCBI Taxonomy" id="2901226"/>
    <lineage>
        <taxon>Bacteria</taxon>
        <taxon>Pseudomonadati</taxon>
        <taxon>Pseudomonadota</taxon>
        <taxon>Alphaproteobacteria</taxon>
        <taxon>Hyphomicrobiales</taxon>
        <taxon>Rhizobiaceae</taxon>
        <taxon>Rhizobium/Agrobacterium group</taxon>
        <taxon>Rhizobium</taxon>
    </lineage>
</organism>